<dbReference type="Proteomes" id="UP000663760">
    <property type="component" value="Chromosome 2"/>
</dbReference>
<dbReference type="AlphaFoldDB" id="A0A7I8K547"/>
<dbReference type="PANTHER" id="PTHR15921">
    <property type="entry name" value="PRE-MRNA CLEAVAGE COMPLEX II"/>
    <property type="match status" value="1"/>
</dbReference>
<keyword evidence="5" id="KW-1185">Reference proteome</keyword>
<dbReference type="GO" id="GO:0003729">
    <property type="term" value="F:mRNA binding"/>
    <property type="evidence" value="ECO:0007669"/>
    <property type="project" value="InterPro"/>
</dbReference>
<dbReference type="CDD" id="cd16982">
    <property type="entry name" value="CID_Pcf11"/>
    <property type="match status" value="1"/>
</dbReference>
<gene>
    <name evidence="4" type="ORF">SI8410_02003322</name>
</gene>
<protein>
    <recommendedName>
        <fullName evidence="3">CID domain-containing protein</fullName>
    </recommendedName>
</protein>
<proteinExistence type="predicted"/>
<dbReference type="Pfam" id="PF23228">
    <property type="entry name" value="zf_PCFS4"/>
    <property type="match status" value="1"/>
</dbReference>
<evidence type="ECO:0000256" key="1">
    <source>
        <dbReference type="ARBA" id="ARBA00022664"/>
    </source>
</evidence>
<dbReference type="GO" id="GO:0005849">
    <property type="term" value="C:mRNA cleavage factor complex"/>
    <property type="evidence" value="ECO:0007669"/>
    <property type="project" value="TreeGrafter"/>
</dbReference>
<dbReference type="Pfam" id="PF04818">
    <property type="entry name" value="CID"/>
    <property type="match status" value="1"/>
</dbReference>
<name>A0A7I8K547_SPIIN</name>
<evidence type="ECO:0000313" key="5">
    <source>
        <dbReference type="Proteomes" id="UP000663760"/>
    </source>
</evidence>
<accession>A0A7I8K547</accession>
<dbReference type="GO" id="GO:0005737">
    <property type="term" value="C:cytoplasm"/>
    <property type="evidence" value="ECO:0007669"/>
    <property type="project" value="TreeGrafter"/>
</dbReference>
<dbReference type="FunFam" id="1.25.40.90:FF:000023">
    <property type="entry name" value="polyadenylation and cleavage factor homolog 4"/>
    <property type="match status" value="1"/>
</dbReference>
<dbReference type="InterPro" id="IPR013087">
    <property type="entry name" value="Znf_C2H2_type"/>
</dbReference>
<feature type="region of interest" description="Disordered" evidence="2">
    <location>
        <begin position="280"/>
        <end position="311"/>
    </location>
</feature>
<dbReference type="InterPro" id="IPR045154">
    <property type="entry name" value="PCF11-like"/>
</dbReference>
<dbReference type="PROSITE" id="PS51391">
    <property type="entry name" value="CID"/>
    <property type="match status" value="1"/>
</dbReference>
<dbReference type="GO" id="GO:0031124">
    <property type="term" value="P:mRNA 3'-end processing"/>
    <property type="evidence" value="ECO:0007669"/>
    <property type="project" value="InterPro"/>
</dbReference>
<evidence type="ECO:0000259" key="3">
    <source>
        <dbReference type="PROSITE" id="PS51391"/>
    </source>
</evidence>
<feature type="domain" description="CID" evidence="3">
    <location>
        <begin position="50"/>
        <end position="178"/>
    </location>
</feature>
<reference evidence="4" key="1">
    <citation type="submission" date="2020-02" db="EMBL/GenBank/DDBJ databases">
        <authorList>
            <person name="Scholz U."/>
            <person name="Mascher M."/>
            <person name="Fiebig A."/>
        </authorList>
    </citation>
    <scope>NUCLEOTIDE SEQUENCE</scope>
</reference>
<evidence type="ECO:0000313" key="4">
    <source>
        <dbReference type="EMBL" id="CAA7392155.1"/>
    </source>
</evidence>
<dbReference type="InterPro" id="IPR047415">
    <property type="entry name" value="Pcf11_CID"/>
</dbReference>
<dbReference type="GO" id="GO:0000993">
    <property type="term" value="F:RNA polymerase II complex binding"/>
    <property type="evidence" value="ECO:0007669"/>
    <property type="project" value="InterPro"/>
</dbReference>
<dbReference type="SMART" id="SM00582">
    <property type="entry name" value="RPR"/>
    <property type="match status" value="1"/>
</dbReference>
<keyword evidence="1" id="KW-0507">mRNA processing</keyword>
<dbReference type="EMBL" id="LR746265">
    <property type="protein sequence ID" value="CAA7392155.1"/>
    <property type="molecule type" value="Genomic_DNA"/>
</dbReference>
<dbReference type="InterPro" id="IPR057242">
    <property type="entry name" value="PCFS4-like"/>
</dbReference>
<evidence type="ECO:0000256" key="2">
    <source>
        <dbReference type="SAM" id="MobiDB-lite"/>
    </source>
</evidence>
<feature type="compositionally biased region" description="Basic and acidic residues" evidence="2">
    <location>
        <begin position="289"/>
        <end position="304"/>
    </location>
</feature>
<dbReference type="SUPFAM" id="SSF48464">
    <property type="entry name" value="ENTH/VHS domain"/>
    <property type="match status" value="1"/>
</dbReference>
<dbReference type="InterPro" id="IPR006569">
    <property type="entry name" value="CID_dom"/>
</dbReference>
<sequence length="752" mass="83319">MLSVGTTEQQPGQQRLAPPILDRFRALLRERAEEARTAIGDAEAASPSPTAEEIVSFYEAVLSELTFNSKPIITELTIIAGEQRDLAEGIANAICDRILEVPVDQKLPSLYLLDSIVKNIGRDYMRWFAARLPVVFVEAYNQVPTSQRPAMQHLFGTWSHVFPSSLLQKIADELEFPRPESQKHSGLVNVKQSESLSPLPAHGIHVNPKYLEAQRQFEHSSVRSSMQYGDYDFDHPESLPPHRGHPRRGSPQMVPEHAPSASGTENPLAVSKRILRADLVGSASPPSDGFHRDISPGRGVERASPHNLGFGSAQVRTTNRSDWWERNRSIAAAQPEGPELYKIQNGFGRQQPRGLIDPYGNYRGKGTSDDKPAKVQRLDVNGRYSEVGTRNWQNTEEEEYDWKDMSPVLPDRSRSGRPMFDSGIERPGLKSNAGLLESEFRANWHGQAPFPPIDDEAAVEERVPFAGISSLLFAQHLTPMQSQGQRSLNSMLPKPSLGISPSHAIRDVVSPSAYIHGGVLPPLLPPGAPSVPLDVGGLPRAGSIMPNAPTLPLSGLITSLVAQGLISLPPATSSEDSVGIEFNVDLLKVRHESAIYALYRDLPRQCTTCGLRFQQQEDHSNHMDWHVAKNRLSKIRKQKPSRRWFVSLKEWLSGTEALPPDAVPGFLPSEAVTEKTEEKEFAVPADEDQKVCYLCGETFEEFYSHEHEEWMYRGAVYLNALDGLMEGMDSNQLGPIVHAKCRTDSATDHGQA</sequence>
<dbReference type="PROSITE" id="PS00028">
    <property type="entry name" value="ZINC_FINGER_C2H2_1"/>
    <property type="match status" value="1"/>
</dbReference>
<dbReference type="Gene3D" id="1.25.40.90">
    <property type="match status" value="1"/>
</dbReference>
<dbReference type="OrthoDB" id="2129491at2759"/>
<organism evidence="4 5">
    <name type="scientific">Spirodela intermedia</name>
    <name type="common">Intermediate duckweed</name>
    <dbReference type="NCBI Taxonomy" id="51605"/>
    <lineage>
        <taxon>Eukaryota</taxon>
        <taxon>Viridiplantae</taxon>
        <taxon>Streptophyta</taxon>
        <taxon>Embryophyta</taxon>
        <taxon>Tracheophyta</taxon>
        <taxon>Spermatophyta</taxon>
        <taxon>Magnoliopsida</taxon>
        <taxon>Liliopsida</taxon>
        <taxon>Araceae</taxon>
        <taxon>Lemnoideae</taxon>
        <taxon>Spirodela</taxon>
    </lineage>
</organism>
<dbReference type="PANTHER" id="PTHR15921:SF12">
    <property type="entry name" value="POLYADENYLATION AND CLEAVAGE FACTOR HOMOLOG 4"/>
    <property type="match status" value="1"/>
</dbReference>
<feature type="region of interest" description="Disordered" evidence="2">
    <location>
        <begin position="227"/>
        <end position="267"/>
    </location>
</feature>
<dbReference type="InterPro" id="IPR008942">
    <property type="entry name" value="ENTH_VHS"/>
</dbReference>
<dbReference type="GO" id="GO:0006369">
    <property type="term" value="P:termination of RNA polymerase II transcription"/>
    <property type="evidence" value="ECO:0007669"/>
    <property type="project" value="InterPro"/>
</dbReference>
<feature type="region of interest" description="Disordered" evidence="2">
    <location>
        <begin position="406"/>
        <end position="428"/>
    </location>
</feature>